<keyword evidence="4" id="KW-0804">Transcription</keyword>
<dbReference type="CDD" id="cd05466">
    <property type="entry name" value="PBP2_LTTR_substrate"/>
    <property type="match status" value="1"/>
</dbReference>
<name>A0A2S5ZE21_9GAMM</name>
<evidence type="ECO:0000313" key="7">
    <source>
        <dbReference type="Proteomes" id="UP000239917"/>
    </source>
</evidence>
<dbReference type="InterPro" id="IPR005119">
    <property type="entry name" value="LysR_subst-bd"/>
</dbReference>
<evidence type="ECO:0000259" key="5">
    <source>
        <dbReference type="PROSITE" id="PS50931"/>
    </source>
</evidence>
<dbReference type="Gene3D" id="3.40.190.290">
    <property type="match status" value="1"/>
</dbReference>
<organism evidence="6 7">
    <name type="scientific">Marinobacter maroccanus</name>
    <dbReference type="NCBI Taxonomy" id="2055143"/>
    <lineage>
        <taxon>Bacteria</taxon>
        <taxon>Pseudomonadati</taxon>
        <taxon>Pseudomonadota</taxon>
        <taxon>Gammaproteobacteria</taxon>
        <taxon>Pseudomonadales</taxon>
        <taxon>Marinobacteraceae</taxon>
        <taxon>Marinobacter</taxon>
    </lineage>
</organism>
<evidence type="ECO:0000256" key="2">
    <source>
        <dbReference type="ARBA" id="ARBA00023015"/>
    </source>
</evidence>
<evidence type="ECO:0000256" key="4">
    <source>
        <dbReference type="ARBA" id="ARBA00023163"/>
    </source>
</evidence>
<dbReference type="Gene3D" id="1.10.10.10">
    <property type="entry name" value="Winged helix-like DNA-binding domain superfamily/Winged helix DNA-binding domain"/>
    <property type="match status" value="1"/>
</dbReference>
<sequence>MNEQQIRWDDLQIVSAIADTGTLSGAGRQLGISHATVFRRLTNLENQLGVVLFERSRTGYTPSAAGEDLFAVARRVQEDITGVERRLAGKDLKLSGTIRVTTTDTLFAGLLATSFEKFRGDYPDIKLEVVISNQVHSLSKREADVAIRPTGNPPETLVGRKVGVIRQSVYGQRHHWQNRPAPLDTLTGYQWIGPDTHMGNRALETWMARNGLNEFCSYRVDSMLGMQSASRSGDAVAVLPDYLGESDSLLCRLTDPIAELDMPLWILTHPDLKRVKRIREFTQVIGEGLRQVLDSEK</sequence>
<dbReference type="SUPFAM" id="SSF53850">
    <property type="entry name" value="Periplasmic binding protein-like II"/>
    <property type="match status" value="1"/>
</dbReference>
<dbReference type="OrthoDB" id="570111at2"/>
<dbReference type="InterPro" id="IPR036390">
    <property type="entry name" value="WH_DNA-bd_sf"/>
</dbReference>
<evidence type="ECO:0000256" key="1">
    <source>
        <dbReference type="ARBA" id="ARBA00009437"/>
    </source>
</evidence>
<comment type="similarity">
    <text evidence="1">Belongs to the LysR transcriptional regulatory family.</text>
</comment>
<keyword evidence="3" id="KW-0238">DNA-binding</keyword>
<dbReference type="Pfam" id="PF03466">
    <property type="entry name" value="LysR_substrate"/>
    <property type="match status" value="1"/>
</dbReference>
<dbReference type="Proteomes" id="UP000239917">
    <property type="component" value="Unassembled WGS sequence"/>
</dbReference>
<keyword evidence="7" id="KW-1185">Reference proteome</keyword>
<dbReference type="RefSeq" id="WP_104320671.1">
    <property type="nucleotide sequence ID" value="NZ_PSSX01000002.1"/>
</dbReference>
<accession>A0A2S5ZE21</accession>
<dbReference type="GO" id="GO:0043565">
    <property type="term" value="F:sequence-specific DNA binding"/>
    <property type="evidence" value="ECO:0007669"/>
    <property type="project" value="TreeGrafter"/>
</dbReference>
<dbReference type="GO" id="GO:0006351">
    <property type="term" value="P:DNA-templated transcription"/>
    <property type="evidence" value="ECO:0007669"/>
    <property type="project" value="TreeGrafter"/>
</dbReference>
<dbReference type="EMBL" id="PSSX01000002">
    <property type="protein sequence ID" value="PPI85548.1"/>
    <property type="molecule type" value="Genomic_DNA"/>
</dbReference>
<dbReference type="SUPFAM" id="SSF46785">
    <property type="entry name" value="Winged helix' DNA-binding domain"/>
    <property type="match status" value="1"/>
</dbReference>
<dbReference type="InterPro" id="IPR058163">
    <property type="entry name" value="LysR-type_TF_proteobact-type"/>
</dbReference>
<evidence type="ECO:0000313" key="6">
    <source>
        <dbReference type="EMBL" id="PPI85548.1"/>
    </source>
</evidence>
<dbReference type="InterPro" id="IPR036388">
    <property type="entry name" value="WH-like_DNA-bd_sf"/>
</dbReference>
<reference evidence="6 7" key="1">
    <citation type="submission" date="2018-01" db="EMBL/GenBank/DDBJ databases">
        <title>Complete genome sequences of the type strains of Marinobacter flavimaris and Marinobacter maroccanus.</title>
        <authorList>
            <person name="Palau M."/>
            <person name="Boujida N."/>
            <person name="Manresa A."/>
            <person name="Minana-Galbis D."/>
        </authorList>
    </citation>
    <scope>NUCLEOTIDE SEQUENCE [LARGE SCALE GENOMIC DNA]</scope>
    <source>
        <strain evidence="6 7">N4</strain>
    </source>
</reference>
<dbReference type="InterPro" id="IPR000847">
    <property type="entry name" value="LysR_HTH_N"/>
</dbReference>
<gene>
    <name evidence="6" type="ORF">KEHDKFFH_03700</name>
</gene>
<dbReference type="PROSITE" id="PS50931">
    <property type="entry name" value="HTH_LYSR"/>
    <property type="match status" value="1"/>
</dbReference>
<dbReference type="Pfam" id="PF00126">
    <property type="entry name" value="HTH_1"/>
    <property type="match status" value="1"/>
</dbReference>
<evidence type="ECO:0000256" key="3">
    <source>
        <dbReference type="ARBA" id="ARBA00023125"/>
    </source>
</evidence>
<keyword evidence="2" id="KW-0805">Transcription regulation</keyword>
<dbReference type="PANTHER" id="PTHR30537">
    <property type="entry name" value="HTH-TYPE TRANSCRIPTIONAL REGULATOR"/>
    <property type="match status" value="1"/>
</dbReference>
<feature type="domain" description="HTH lysR-type" evidence="5">
    <location>
        <begin position="6"/>
        <end position="63"/>
    </location>
</feature>
<proteinExistence type="inferred from homology"/>
<protein>
    <submittedName>
        <fullName evidence="6">LysR family transcriptional regulator</fullName>
    </submittedName>
</protein>
<dbReference type="GO" id="GO:0003700">
    <property type="term" value="F:DNA-binding transcription factor activity"/>
    <property type="evidence" value="ECO:0007669"/>
    <property type="project" value="InterPro"/>
</dbReference>
<dbReference type="AlphaFoldDB" id="A0A2S5ZE21"/>
<comment type="caution">
    <text evidence="6">The sequence shown here is derived from an EMBL/GenBank/DDBJ whole genome shotgun (WGS) entry which is preliminary data.</text>
</comment>
<dbReference type="PANTHER" id="PTHR30537:SF3">
    <property type="entry name" value="TRANSCRIPTIONAL REGULATORY PROTEIN"/>
    <property type="match status" value="1"/>
</dbReference>